<dbReference type="PROSITE" id="PS00383">
    <property type="entry name" value="TYR_PHOSPHATASE_1"/>
    <property type="match status" value="1"/>
</dbReference>
<dbReference type="Gene3D" id="3.90.190.10">
    <property type="entry name" value="Protein tyrosine phosphatase superfamily"/>
    <property type="match status" value="1"/>
</dbReference>
<dbReference type="InterPro" id="IPR029023">
    <property type="entry name" value="Tensin_phosphatase"/>
</dbReference>
<evidence type="ECO:0000259" key="5">
    <source>
        <dbReference type="PROSITE" id="PS51181"/>
    </source>
</evidence>
<dbReference type="GO" id="GO:0005886">
    <property type="term" value="C:plasma membrane"/>
    <property type="evidence" value="ECO:0007669"/>
    <property type="project" value="TreeGrafter"/>
</dbReference>
<reference evidence="6" key="1">
    <citation type="submission" date="2022-10" db="EMBL/GenBank/DDBJ databases">
        <title>Determination and structural analysis of whole genome sequence of Sarocladium strictum F4-1.</title>
        <authorList>
            <person name="Hu L."/>
            <person name="Jiang Y."/>
        </authorList>
    </citation>
    <scope>NUCLEOTIDE SEQUENCE</scope>
    <source>
        <strain evidence="6">F4-1</strain>
    </source>
</reference>
<name>A0AA39GG24_SARSR</name>
<evidence type="ECO:0000313" key="7">
    <source>
        <dbReference type="Proteomes" id="UP001175261"/>
    </source>
</evidence>
<feature type="domain" description="Tyrosine specific protein phosphatases" evidence="4">
    <location>
        <begin position="130"/>
        <end position="189"/>
    </location>
</feature>
<dbReference type="InterPro" id="IPR016130">
    <property type="entry name" value="Tyr_Pase_AS"/>
</dbReference>
<dbReference type="PANTHER" id="PTHR12305:SF81">
    <property type="entry name" value="PHOSPHATIDYLINOSITOL 3,4,5-TRISPHOSPHATE 3-PHOSPHATASE AND DUAL-SPECIFICITY PROTEIN PHOSPHATASE PTEN"/>
    <property type="match status" value="1"/>
</dbReference>
<dbReference type="GO" id="GO:0005634">
    <property type="term" value="C:nucleus"/>
    <property type="evidence" value="ECO:0007669"/>
    <property type="project" value="TreeGrafter"/>
</dbReference>
<dbReference type="GO" id="GO:0051896">
    <property type="term" value="P:regulation of phosphatidylinositol 3-kinase/protein kinase B signal transduction"/>
    <property type="evidence" value="ECO:0007669"/>
    <property type="project" value="TreeGrafter"/>
</dbReference>
<dbReference type="PANTHER" id="PTHR12305">
    <property type="entry name" value="PHOSPHATASE WITH HOMOLOGY TO TENSIN"/>
    <property type="match status" value="1"/>
</dbReference>
<accession>A0AA39GG24</accession>
<evidence type="ECO:0000259" key="4">
    <source>
        <dbReference type="PROSITE" id="PS50056"/>
    </source>
</evidence>
<feature type="compositionally biased region" description="Basic and acidic residues" evidence="3">
    <location>
        <begin position="337"/>
        <end position="355"/>
    </location>
</feature>
<comment type="caution">
    <text evidence="6">The sequence shown here is derived from an EMBL/GenBank/DDBJ whole genome shotgun (WGS) entry which is preliminary data.</text>
</comment>
<dbReference type="Proteomes" id="UP001175261">
    <property type="component" value="Unassembled WGS sequence"/>
</dbReference>
<organism evidence="6 7">
    <name type="scientific">Sarocladium strictum</name>
    <name type="common">Black bundle disease fungus</name>
    <name type="synonym">Acremonium strictum</name>
    <dbReference type="NCBI Taxonomy" id="5046"/>
    <lineage>
        <taxon>Eukaryota</taxon>
        <taxon>Fungi</taxon>
        <taxon>Dikarya</taxon>
        <taxon>Ascomycota</taxon>
        <taxon>Pezizomycotina</taxon>
        <taxon>Sordariomycetes</taxon>
        <taxon>Hypocreomycetidae</taxon>
        <taxon>Hypocreales</taxon>
        <taxon>Sarocladiaceae</taxon>
        <taxon>Sarocladium</taxon>
    </lineage>
</organism>
<evidence type="ECO:0000256" key="1">
    <source>
        <dbReference type="ARBA" id="ARBA00013015"/>
    </source>
</evidence>
<evidence type="ECO:0000256" key="3">
    <source>
        <dbReference type="SAM" id="MobiDB-lite"/>
    </source>
</evidence>
<feature type="compositionally biased region" description="Basic and acidic residues" evidence="3">
    <location>
        <begin position="310"/>
        <end position="323"/>
    </location>
</feature>
<evidence type="ECO:0000313" key="6">
    <source>
        <dbReference type="EMBL" id="KAK0385993.1"/>
    </source>
</evidence>
<feature type="region of interest" description="Disordered" evidence="3">
    <location>
        <begin position="456"/>
        <end position="476"/>
    </location>
</feature>
<keyword evidence="2" id="KW-0378">Hydrolase</keyword>
<dbReference type="GO" id="GO:0004725">
    <property type="term" value="F:protein tyrosine phosphatase activity"/>
    <property type="evidence" value="ECO:0007669"/>
    <property type="project" value="TreeGrafter"/>
</dbReference>
<dbReference type="SUPFAM" id="SSF52799">
    <property type="entry name" value="(Phosphotyrosine protein) phosphatases II"/>
    <property type="match status" value="1"/>
</dbReference>
<feature type="region of interest" description="Disordered" evidence="3">
    <location>
        <begin position="117"/>
        <end position="142"/>
    </location>
</feature>
<dbReference type="GO" id="GO:0016314">
    <property type="term" value="F:phosphatidylinositol-3,4,5-trisphosphate 3-phosphatase activity"/>
    <property type="evidence" value="ECO:0007669"/>
    <property type="project" value="UniProtKB-EC"/>
</dbReference>
<dbReference type="AlphaFoldDB" id="A0AA39GG24"/>
<dbReference type="GO" id="GO:0042995">
    <property type="term" value="C:cell projection"/>
    <property type="evidence" value="ECO:0007669"/>
    <property type="project" value="TreeGrafter"/>
</dbReference>
<gene>
    <name evidence="6" type="ORF">NLU13_5830</name>
</gene>
<dbReference type="GO" id="GO:0046856">
    <property type="term" value="P:phosphatidylinositol dephosphorylation"/>
    <property type="evidence" value="ECO:0007669"/>
    <property type="project" value="TreeGrafter"/>
</dbReference>
<dbReference type="InterPro" id="IPR000340">
    <property type="entry name" value="Dual-sp_phosphatase_cat-dom"/>
</dbReference>
<protein>
    <recommendedName>
        <fullName evidence="1">phosphatidylinositol-3,4,5-trisphosphate 3-phosphatase</fullName>
        <ecNumber evidence="1">3.1.3.67</ecNumber>
    </recommendedName>
</protein>
<dbReference type="InterPro" id="IPR000387">
    <property type="entry name" value="Tyr_Pase_dom"/>
</dbReference>
<dbReference type="PROSITE" id="PS51181">
    <property type="entry name" value="PPASE_TENSIN"/>
    <property type="match status" value="1"/>
</dbReference>
<dbReference type="EMBL" id="JAPDFR010000005">
    <property type="protein sequence ID" value="KAK0385993.1"/>
    <property type="molecule type" value="Genomic_DNA"/>
</dbReference>
<feature type="region of interest" description="Disordered" evidence="3">
    <location>
        <begin position="290"/>
        <end position="362"/>
    </location>
</feature>
<proteinExistence type="predicted"/>
<evidence type="ECO:0000256" key="2">
    <source>
        <dbReference type="ARBA" id="ARBA00022801"/>
    </source>
</evidence>
<dbReference type="CDD" id="cd14497">
    <property type="entry name" value="PTP_PTEN-like"/>
    <property type="match status" value="1"/>
</dbReference>
<dbReference type="GO" id="GO:0043491">
    <property type="term" value="P:phosphatidylinositol 3-kinase/protein kinase B signal transduction"/>
    <property type="evidence" value="ECO:0007669"/>
    <property type="project" value="TreeGrafter"/>
</dbReference>
<dbReference type="GO" id="GO:0005829">
    <property type="term" value="C:cytosol"/>
    <property type="evidence" value="ECO:0007669"/>
    <property type="project" value="TreeGrafter"/>
</dbReference>
<dbReference type="InterPro" id="IPR029021">
    <property type="entry name" value="Prot-tyrosine_phosphatase-like"/>
</dbReference>
<dbReference type="Pfam" id="PF00782">
    <property type="entry name" value="DSPc"/>
    <property type="match status" value="1"/>
</dbReference>
<dbReference type="InterPro" id="IPR051281">
    <property type="entry name" value="Dual-spec_lipid-protein_phosph"/>
</dbReference>
<feature type="domain" description="Phosphatase tensin-type" evidence="5">
    <location>
        <begin position="12"/>
        <end position="217"/>
    </location>
</feature>
<dbReference type="EC" id="3.1.3.67" evidence="1"/>
<sequence>MANFLRQIVAGPRARHPEADLDLCYVTDHIIATSGPSQTYPQRAYRNPLDRVVAFLDERHGEDWAIWEFRAEGTGYPDHLVYDRVRHYPWPDHHPPPFRLIPMIMASMRNWLHGGELHDENADGGSKSGKKRLSLKGEEESKAERNEQRVVVVHCKAGKGRSGTVSCSYLISEEGWTPEDALARFTQRRMRPRFGAGVSIPSQLRTISYVDRWTKGGKKYIDRPIEIAEIHVWGLRDGVKVDIAGFADEGKRIAVLHTFRKEERHVIEGDAPDGGGLGEMVWEMAGYSANPKKEAPPEATLADSANLEEPDPKKTHSLKERGTKLIHKASSSTSLRGKKDKDAADGSGSDEKEPGGKAVILRPETPVRIANSDVQIAVERRNKTSKNLGFTMVSAVAHVWFNTFFEGNGPEQNGKADDAGVFTIEWDAMDGIKGSSRKGARALDRMSVVWRTVKGDGEGAEVDEPPPGEPVPEVKAADWKGGEGYEKELGLRVQSPASVDVSKASSLVDDPKGEGGSGGGKAAADDGDEWQGMRTSGPMGEELSPTEKKEESRG</sequence>
<feature type="compositionally biased region" description="Basic and acidic residues" evidence="3">
    <location>
        <begin position="545"/>
        <end position="554"/>
    </location>
</feature>
<feature type="region of interest" description="Disordered" evidence="3">
    <location>
        <begin position="489"/>
        <end position="554"/>
    </location>
</feature>
<keyword evidence="7" id="KW-1185">Reference proteome</keyword>
<dbReference type="PROSITE" id="PS50056">
    <property type="entry name" value="TYR_PHOSPHATASE_2"/>
    <property type="match status" value="1"/>
</dbReference>